<keyword evidence="2" id="KW-1185">Reference proteome</keyword>
<dbReference type="InterPro" id="IPR019239">
    <property type="entry name" value="VapB_antitoxin"/>
</dbReference>
<dbReference type="AlphaFoldDB" id="A0A7K0DF79"/>
<sequence>MAMVETIIDIDEQALAAAAEILGTTTSSDTVNAALREIGQRAVARFGEMTGKG</sequence>
<gene>
    <name evidence="1" type="ORF">NRB20_70750</name>
</gene>
<accession>A0A7K0DF79</accession>
<evidence type="ECO:0000313" key="2">
    <source>
        <dbReference type="Proteomes" id="UP000438448"/>
    </source>
</evidence>
<dbReference type="EMBL" id="WEGK01000025">
    <property type="protein sequence ID" value="MQY23942.1"/>
    <property type="molecule type" value="Genomic_DNA"/>
</dbReference>
<comment type="caution">
    <text evidence="1">The sequence shown here is derived from an EMBL/GenBank/DDBJ whole genome shotgun (WGS) entry which is preliminary data.</text>
</comment>
<dbReference type="Pfam" id="PF09957">
    <property type="entry name" value="VapB_antitoxin"/>
    <property type="match status" value="1"/>
</dbReference>
<reference evidence="1 2" key="1">
    <citation type="submission" date="2019-10" db="EMBL/GenBank/DDBJ databases">
        <title>Nocardia macrotermitis sp. nov. and Nocardia aurantia sp. nov., isolated from the gut of fungus growing-termite Macrotermes natalensis.</title>
        <authorList>
            <person name="Benndorf R."/>
            <person name="Schwitalla J."/>
            <person name="Martin K."/>
            <person name="De Beer W."/>
            <person name="Kaster A.-K."/>
            <person name="Vollmers J."/>
            <person name="Poulsen M."/>
            <person name="Beemelmanns C."/>
        </authorList>
    </citation>
    <scope>NUCLEOTIDE SEQUENCE [LARGE SCALE GENOMIC DNA]</scope>
    <source>
        <strain evidence="1 2">RB20</strain>
    </source>
</reference>
<evidence type="ECO:0008006" key="3">
    <source>
        <dbReference type="Google" id="ProtNLM"/>
    </source>
</evidence>
<evidence type="ECO:0000313" key="1">
    <source>
        <dbReference type="EMBL" id="MQY23942.1"/>
    </source>
</evidence>
<dbReference type="Proteomes" id="UP000438448">
    <property type="component" value="Unassembled WGS sequence"/>
</dbReference>
<organism evidence="1 2">
    <name type="scientific">Nocardia macrotermitis</name>
    <dbReference type="NCBI Taxonomy" id="2585198"/>
    <lineage>
        <taxon>Bacteria</taxon>
        <taxon>Bacillati</taxon>
        <taxon>Actinomycetota</taxon>
        <taxon>Actinomycetes</taxon>
        <taxon>Mycobacteriales</taxon>
        <taxon>Nocardiaceae</taxon>
        <taxon>Nocardia</taxon>
    </lineage>
</organism>
<proteinExistence type="predicted"/>
<name>A0A7K0DF79_9NOCA</name>
<protein>
    <recommendedName>
        <fullName evidence="3">DUF2191 domain-containing protein</fullName>
    </recommendedName>
</protein>
<dbReference type="RefSeq" id="WP_227834172.1">
    <property type="nucleotide sequence ID" value="NZ_WEGK01000025.1"/>
</dbReference>